<organism evidence="2 3">
    <name type="scientific">Citrus sinensis</name>
    <name type="common">Sweet orange</name>
    <name type="synonym">Citrus aurantium var. sinensis</name>
    <dbReference type="NCBI Taxonomy" id="2711"/>
    <lineage>
        <taxon>Eukaryota</taxon>
        <taxon>Viridiplantae</taxon>
        <taxon>Streptophyta</taxon>
        <taxon>Embryophyta</taxon>
        <taxon>Tracheophyta</taxon>
        <taxon>Spermatophyta</taxon>
        <taxon>Magnoliopsida</taxon>
        <taxon>eudicotyledons</taxon>
        <taxon>Gunneridae</taxon>
        <taxon>Pentapetalae</taxon>
        <taxon>rosids</taxon>
        <taxon>malvids</taxon>
        <taxon>Sapindales</taxon>
        <taxon>Rutaceae</taxon>
        <taxon>Aurantioideae</taxon>
        <taxon>Citrus</taxon>
    </lineage>
</organism>
<evidence type="ECO:0000256" key="1">
    <source>
        <dbReference type="SAM" id="Phobius"/>
    </source>
</evidence>
<dbReference type="PANTHER" id="PTHR36753">
    <property type="entry name" value="TRANSMEMBRANE PROTEIN"/>
    <property type="match status" value="1"/>
</dbReference>
<keyword evidence="1" id="KW-1133">Transmembrane helix</keyword>
<reference evidence="2 3" key="1">
    <citation type="submission" date="2014-04" db="EMBL/GenBank/DDBJ databases">
        <authorList>
            <consortium name="International Citrus Genome Consortium"/>
            <person name="Gmitter F."/>
            <person name="Chen C."/>
            <person name="Farmerie W."/>
            <person name="Harkins T."/>
            <person name="Desany B."/>
            <person name="Mohiuddin M."/>
            <person name="Kodira C."/>
            <person name="Borodovsky M."/>
            <person name="Lomsadze A."/>
            <person name="Burns P."/>
            <person name="Jenkins J."/>
            <person name="Prochnik S."/>
            <person name="Shu S."/>
            <person name="Chapman J."/>
            <person name="Pitluck S."/>
            <person name="Schmutz J."/>
            <person name="Rokhsar D."/>
        </authorList>
    </citation>
    <scope>NUCLEOTIDE SEQUENCE</scope>
</reference>
<keyword evidence="1" id="KW-0812">Transmembrane</keyword>
<keyword evidence="1" id="KW-0472">Membrane</keyword>
<evidence type="ECO:0000313" key="3">
    <source>
        <dbReference type="Proteomes" id="UP000027120"/>
    </source>
</evidence>
<sequence length="66" mass="7228">MCCISPVCSCCMCLFSLVILFGCVFGFGIYKDGFLMLHNKLKYESTAHPSLSARPFLGFPPPPGSF</sequence>
<dbReference type="AlphaFoldDB" id="A0A067FPE2"/>
<feature type="transmembrane region" description="Helical" evidence="1">
    <location>
        <begin position="7"/>
        <end position="30"/>
    </location>
</feature>
<dbReference type="EMBL" id="KK784893">
    <property type="protein sequence ID" value="KDO69254.1"/>
    <property type="molecule type" value="Genomic_DNA"/>
</dbReference>
<proteinExistence type="predicted"/>
<gene>
    <name evidence="2" type="ORF">CISIN_1g048156mg</name>
</gene>
<keyword evidence="3" id="KW-1185">Reference proteome</keyword>
<name>A0A067FPE2_CITSI</name>
<evidence type="ECO:0000313" key="2">
    <source>
        <dbReference type="EMBL" id="KDO69254.1"/>
    </source>
</evidence>
<accession>A0A067FPE2</accession>
<protein>
    <submittedName>
        <fullName evidence="2">Uncharacterized protein</fullName>
    </submittedName>
</protein>
<dbReference type="Proteomes" id="UP000027120">
    <property type="component" value="Unassembled WGS sequence"/>
</dbReference>
<dbReference type="PANTHER" id="PTHR36753:SF2">
    <property type="entry name" value="TRANSMEMBRANE PROTEIN"/>
    <property type="match status" value="1"/>
</dbReference>